<dbReference type="CDD" id="cd14978">
    <property type="entry name" value="7tmA_FMRFamide_R-like"/>
    <property type="match status" value="1"/>
</dbReference>
<evidence type="ECO:0000259" key="7">
    <source>
        <dbReference type="PROSITE" id="PS50262"/>
    </source>
</evidence>
<dbReference type="Proteomes" id="UP000245119">
    <property type="component" value="Linkage Group LG4"/>
</dbReference>
<dbReference type="Gene3D" id="1.20.1070.10">
    <property type="entry name" value="Rhodopsin 7-helix transmembrane proteins"/>
    <property type="match status" value="1"/>
</dbReference>
<dbReference type="SUPFAM" id="SSF81321">
    <property type="entry name" value="Family A G protein-coupled receptor-like"/>
    <property type="match status" value="1"/>
</dbReference>
<proteinExistence type="predicted"/>
<dbReference type="Pfam" id="PF00001">
    <property type="entry name" value="7tm_1"/>
    <property type="match status" value="1"/>
</dbReference>
<dbReference type="GO" id="GO:0004930">
    <property type="term" value="F:G protein-coupled receptor activity"/>
    <property type="evidence" value="ECO:0007669"/>
    <property type="project" value="InterPro"/>
</dbReference>
<accession>A0A2T7PDL8</accession>
<dbReference type="InterPro" id="IPR017452">
    <property type="entry name" value="GPCR_Rhodpsn_7TM"/>
</dbReference>
<evidence type="ECO:0000256" key="5">
    <source>
        <dbReference type="SAM" id="MobiDB-lite"/>
    </source>
</evidence>
<dbReference type="InterPro" id="IPR000276">
    <property type="entry name" value="GPCR_Rhodpsn"/>
</dbReference>
<evidence type="ECO:0000256" key="4">
    <source>
        <dbReference type="ARBA" id="ARBA00023136"/>
    </source>
</evidence>
<evidence type="ECO:0000313" key="9">
    <source>
        <dbReference type="Proteomes" id="UP000245119"/>
    </source>
</evidence>
<organism evidence="8 9">
    <name type="scientific">Pomacea canaliculata</name>
    <name type="common">Golden apple snail</name>
    <dbReference type="NCBI Taxonomy" id="400727"/>
    <lineage>
        <taxon>Eukaryota</taxon>
        <taxon>Metazoa</taxon>
        <taxon>Spiralia</taxon>
        <taxon>Lophotrochozoa</taxon>
        <taxon>Mollusca</taxon>
        <taxon>Gastropoda</taxon>
        <taxon>Caenogastropoda</taxon>
        <taxon>Architaenioglossa</taxon>
        <taxon>Ampullarioidea</taxon>
        <taxon>Ampullariidae</taxon>
        <taxon>Pomacea</taxon>
    </lineage>
</organism>
<feature type="transmembrane region" description="Helical" evidence="6">
    <location>
        <begin position="27"/>
        <end position="51"/>
    </location>
</feature>
<keyword evidence="2 6" id="KW-0812">Transmembrane</keyword>
<feature type="transmembrane region" description="Helical" evidence="6">
    <location>
        <begin position="105"/>
        <end position="129"/>
    </location>
</feature>
<dbReference type="GO" id="GO:0016020">
    <property type="term" value="C:membrane"/>
    <property type="evidence" value="ECO:0007669"/>
    <property type="project" value="UniProtKB-SubCell"/>
</dbReference>
<gene>
    <name evidence="8" type="ORF">C0Q70_06926</name>
</gene>
<keyword evidence="9" id="KW-1185">Reference proteome</keyword>
<reference evidence="8 9" key="1">
    <citation type="submission" date="2018-04" db="EMBL/GenBank/DDBJ databases">
        <title>The genome of golden apple snail Pomacea canaliculata provides insight into stress tolerance and invasive adaptation.</title>
        <authorList>
            <person name="Liu C."/>
            <person name="Liu B."/>
            <person name="Ren Y."/>
            <person name="Zhang Y."/>
            <person name="Wang H."/>
            <person name="Li S."/>
            <person name="Jiang F."/>
            <person name="Yin L."/>
            <person name="Zhang G."/>
            <person name="Qian W."/>
            <person name="Fan W."/>
        </authorList>
    </citation>
    <scope>NUCLEOTIDE SEQUENCE [LARGE SCALE GENOMIC DNA]</scope>
    <source>
        <strain evidence="8">SZHN2017</strain>
        <tissue evidence="8">Muscle</tissue>
    </source>
</reference>
<dbReference type="PROSITE" id="PS50262">
    <property type="entry name" value="G_PROTEIN_RECEP_F1_2"/>
    <property type="match status" value="1"/>
</dbReference>
<sequence>MSLTNDSSVVNMTKTYSIPDDIWGTRVGVFGIGGTAVAVFGMFCNTISIIVLGHFRQRSSAPFLLICLEMVDTLLLFSEMMLETLTTLSQAGLIPDSYRIFIKPIYVLLYPVPHIAQTGTTMLTVLITIERYIAVAKPLLASRVCSKKWAWRAVVVTQLWAVLFQIPLYVAYTNERVHDPTNNVSKIVFYRTEFGLGRFYNYWFVVWINFVCEFLVPFVVIVVLNVLMIRALRASSSFTPAEASKPGSRRSAREGRLTAMVIAVTVIFFVCELFPALSLILVRGKDVYLECSVPCNHFVSVSDTMVMVNSASNFVVYCAIGKQFRDIFVKIFFRGRRRSRLPVEKYRLAFTNPSHASAGARLSENGHNSFSSRGSDSDLKGLRTGGSRVLDTDMRVCGGGHLRFAGIDRSDRRRRSQLVYRL</sequence>
<feature type="transmembrane region" description="Helical" evidence="6">
    <location>
        <begin position="149"/>
        <end position="172"/>
    </location>
</feature>
<name>A0A2T7PDL8_POMCA</name>
<dbReference type="EMBL" id="PZQS01000004">
    <property type="protein sequence ID" value="PVD31513.1"/>
    <property type="molecule type" value="Genomic_DNA"/>
</dbReference>
<keyword evidence="4 6" id="KW-0472">Membrane</keyword>
<evidence type="ECO:0000256" key="2">
    <source>
        <dbReference type="ARBA" id="ARBA00022692"/>
    </source>
</evidence>
<feature type="transmembrane region" description="Helical" evidence="6">
    <location>
        <begin position="63"/>
        <end position="85"/>
    </location>
</feature>
<feature type="transmembrane region" description="Helical" evidence="6">
    <location>
        <begin position="257"/>
        <end position="282"/>
    </location>
</feature>
<feature type="domain" description="G-protein coupled receptors family 1 profile" evidence="7">
    <location>
        <begin position="44"/>
        <end position="317"/>
    </location>
</feature>
<dbReference type="PANTHER" id="PTHR46641">
    <property type="entry name" value="FMRFAMIDE RECEPTOR-RELATED"/>
    <property type="match status" value="1"/>
</dbReference>
<feature type="transmembrane region" description="Helical" evidence="6">
    <location>
        <begin position="202"/>
        <end position="227"/>
    </location>
</feature>
<dbReference type="InterPro" id="IPR052954">
    <property type="entry name" value="GPCR-Ligand_Int"/>
</dbReference>
<evidence type="ECO:0000256" key="6">
    <source>
        <dbReference type="SAM" id="Phobius"/>
    </source>
</evidence>
<evidence type="ECO:0000313" key="8">
    <source>
        <dbReference type="EMBL" id="PVD31513.1"/>
    </source>
</evidence>
<protein>
    <recommendedName>
        <fullName evidence="7">G-protein coupled receptors family 1 profile domain-containing protein</fullName>
    </recommendedName>
</protein>
<feature type="region of interest" description="Disordered" evidence="5">
    <location>
        <begin position="359"/>
        <end position="382"/>
    </location>
</feature>
<evidence type="ECO:0000256" key="3">
    <source>
        <dbReference type="ARBA" id="ARBA00022989"/>
    </source>
</evidence>
<dbReference type="PRINTS" id="PR00237">
    <property type="entry name" value="GPCRRHODOPSN"/>
</dbReference>
<evidence type="ECO:0000256" key="1">
    <source>
        <dbReference type="ARBA" id="ARBA00004370"/>
    </source>
</evidence>
<keyword evidence="3 6" id="KW-1133">Transmembrane helix</keyword>
<comment type="subcellular location">
    <subcellularLocation>
        <location evidence="1">Membrane</location>
    </subcellularLocation>
</comment>
<dbReference type="AlphaFoldDB" id="A0A2T7PDL8"/>
<comment type="caution">
    <text evidence="8">The sequence shown here is derived from an EMBL/GenBank/DDBJ whole genome shotgun (WGS) entry which is preliminary data.</text>
</comment>
<dbReference type="PANTHER" id="PTHR46641:SF2">
    <property type="entry name" value="FMRFAMIDE RECEPTOR"/>
    <property type="match status" value="1"/>
</dbReference>
<feature type="compositionally biased region" description="Polar residues" evidence="5">
    <location>
        <begin position="365"/>
        <end position="374"/>
    </location>
</feature>
<dbReference type="OrthoDB" id="10011262at2759"/>